<sequence length="132" mass="15345">MKVVVAATEKQEEKLEELIQYFYTSIFPQYFDDDEISEFLNLKILQVPKEKDERLFTLDGAFRAICSIEVIILILESNIDKDFSDLFNKNAEILIESGLFFPFSYSNFTSRNRSEANVIVSMYSNATNQLLM</sequence>
<name>A0A942YKD5_9BACI</name>
<organism evidence="1 2">
    <name type="scientific">Lederbergia citrisecunda</name>
    <dbReference type="NCBI Taxonomy" id="2833583"/>
    <lineage>
        <taxon>Bacteria</taxon>
        <taxon>Bacillati</taxon>
        <taxon>Bacillota</taxon>
        <taxon>Bacilli</taxon>
        <taxon>Bacillales</taxon>
        <taxon>Bacillaceae</taxon>
        <taxon>Lederbergia</taxon>
    </lineage>
</organism>
<dbReference type="RefSeq" id="WP_213109237.1">
    <property type="nucleotide sequence ID" value="NZ_JAGYPJ010000001.1"/>
</dbReference>
<evidence type="ECO:0000313" key="1">
    <source>
        <dbReference type="EMBL" id="MBS4198485.1"/>
    </source>
</evidence>
<accession>A0A942YKD5</accession>
<dbReference type="Pfam" id="PF17326">
    <property type="entry name" value="DUF5365"/>
    <property type="match status" value="1"/>
</dbReference>
<proteinExistence type="predicted"/>
<protein>
    <submittedName>
        <fullName evidence="1">DUF5365 family protein</fullName>
    </submittedName>
</protein>
<dbReference type="AlphaFoldDB" id="A0A942YKD5"/>
<keyword evidence="2" id="KW-1185">Reference proteome</keyword>
<dbReference type="Proteomes" id="UP000682713">
    <property type="component" value="Unassembled WGS sequence"/>
</dbReference>
<dbReference type="InterPro" id="IPR020355">
    <property type="entry name" value="Uncharacterised_YhcU"/>
</dbReference>
<gene>
    <name evidence="1" type="ORF">KHA93_02340</name>
</gene>
<dbReference type="EMBL" id="JAGYPJ010000001">
    <property type="protein sequence ID" value="MBS4198485.1"/>
    <property type="molecule type" value="Genomic_DNA"/>
</dbReference>
<reference evidence="1 2" key="1">
    <citation type="submission" date="2021-05" db="EMBL/GenBank/DDBJ databases">
        <title>Novel Bacillus species.</title>
        <authorList>
            <person name="Liu G."/>
        </authorList>
    </citation>
    <scope>NUCLEOTIDE SEQUENCE [LARGE SCALE GENOMIC DNA]</scope>
    <source>
        <strain evidence="1 2">FJAT-49732</strain>
    </source>
</reference>
<evidence type="ECO:0000313" key="2">
    <source>
        <dbReference type="Proteomes" id="UP000682713"/>
    </source>
</evidence>
<comment type="caution">
    <text evidence="1">The sequence shown here is derived from an EMBL/GenBank/DDBJ whole genome shotgun (WGS) entry which is preliminary data.</text>
</comment>